<protein>
    <recommendedName>
        <fullName evidence="3">Type II secretion system protein</fullName>
    </recommendedName>
</protein>
<evidence type="ECO:0000313" key="2">
    <source>
        <dbReference type="Proteomes" id="UP000633814"/>
    </source>
</evidence>
<accession>A0ABS8C453</accession>
<dbReference type="EMBL" id="JAEINI020000005">
    <property type="protein sequence ID" value="MCB5227095.1"/>
    <property type="molecule type" value="Genomic_DNA"/>
</dbReference>
<proteinExistence type="predicted"/>
<reference evidence="1 2" key="1">
    <citation type="submission" date="2021-10" db="EMBL/GenBank/DDBJ databases">
        <title>Alishewanella koreense sp. nov. isolated from seawater of southwestern coast in South Korea and the proposal for the reclassification of Rheinheimera perlucida and Rheinheimera tuosuensis as Arsukibacterium perlucida and Arsukibacterium tuosuensis.</title>
        <authorList>
            <person name="Kim K.H."/>
            <person name="Ruan W."/>
            <person name="Kim K.R."/>
            <person name="Baek J.H."/>
            <person name="Jeon C.O."/>
        </authorList>
    </citation>
    <scope>NUCLEOTIDE SEQUENCE [LARGE SCALE GENOMIC DNA]</scope>
    <source>
        <strain evidence="1 2">16-MA</strain>
    </source>
</reference>
<organism evidence="1 2">
    <name type="scientific">Alishewanella maricola</name>
    <dbReference type="NCBI Taxonomy" id="2795740"/>
    <lineage>
        <taxon>Bacteria</taxon>
        <taxon>Pseudomonadati</taxon>
        <taxon>Pseudomonadota</taxon>
        <taxon>Gammaproteobacteria</taxon>
        <taxon>Alteromonadales</taxon>
        <taxon>Alteromonadaceae</taxon>
        <taxon>Alishewanella</taxon>
    </lineage>
</organism>
<evidence type="ECO:0000313" key="1">
    <source>
        <dbReference type="EMBL" id="MCB5227095.1"/>
    </source>
</evidence>
<name>A0ABS8C453_9ALTE</name>
<keyword evidence="2" id="KW-1185">Reference proteome</keyword>
<dbReference type="Proteomes" id="UP000633814">
    <property type="component" value="Unassembled WGS sequence"/>
</dbReference>
<dbReference type="RefSeq" id="WP_226751155.1">
    <property type="nucleotide sequence ID" value="NZ_JAEINI020000005.1"/>
</dbReference>
<gene>
    <name evidence="1" type="ORF">JAO78_009745</name>
</gene>
<comment type="caution">
    <text evidence="1">The sequence shown here is derived from an EMBL/GenBank/DDBJ whole genome shotgun (WGS) entry which is preliminary data.</text>
</comment>
<sequence>MRNRGMVLLTALLFLTVMLLVVGSNLFISKLSAKSAQAAQQQLQLEFRALEQHLMMLNNVDPEELPRNSWDMPACPAIYAAWSDPELQCELLFVETALRSDERPVFARYNSILLRKRFRFAEDKP</sequence>
<evidence type="ECO:0008006" key="3">
    <source>
        <dbReference type="Google" id="ProtNLM"/>
    </source>
</evidence>